<dbReference type="AlphaFoldDB" id="A0AAC9WJN0"/>
<dbReference type="PANTHER" id="PTHR30509:SF9">
    <property type="entry name" value="MULTIDRUG RESISTANCE PROTEIN MDTO"/>
    <property type="match status" value="1"/>
</dbReference>
<sequence length="644" mass="73142">MRLFRYLKKVVYLDIHKIDLQRGFRQGLLMLIPLLYGWIFNDFSSALLATIGTFANIYVFKGPFTSRIRSVVFAAMGLVVTMMIGTLTAGIPLLFGIFLLFVAVIPYYVFNTLDIVGPASTFFIIGFSLSSVMPIEPSSFLIRGAIVGIGGILAILFVLIASILSKETPEFDAVSNEFRQLQQMVQHFNDQVKFNALTKTTVQTLIATSETLKASRALMKKKTLAVQRLTLLHHAAEGVYSELLELNAKGHRPIPAIIPEMMTDVVIRVTDQTQQKTTWKKAISVSPEFDTLVELIFKIDEVLDSPQEQVEKHVRMQSPQYWNRLRYHLTPESMNFISAAKYTLIMGVAILVALLFNFERAYWIPLSAHTVLLGGTTVASIERAGARWIGTCVGIVIVIGFLLLEPHTAMIILALCFSGMVTETLIGANYTLAMIAITSQVVLLAGLAQGQLTLDIAIPRLLDTTVGILIAVIGILLIGRRLASKYLPEMMAQVTRMEAQIFHTIFSNTPYDNEMFIQRDRLKLKIRIENMEAMYRFAYGELLSNQKRTQYFYPAMFILEQMSFKLLQAMYDQQRPMISEEEMGQYLVTFENIAKLFEKGQRQEAIVMLPEMPRYAQLRRFLMQLQQIELYDYQNRRNPHLLKD</sequence>
<evidence type="ECO:0000259" key="8">
    <source>
        <dbReference type="Pfam" id="PF13515"/>
    </source>
</evidence>
<feature type="transmembrane region" description="Helical" evidence="7">
    <location>
        <begin position="464"/>
        <end position="483"/>
    </location>
</feature>
<feature type="transmembrane region" description="Helical" evidence="7">
    <location>
        <begin position="141"/>
        <end position="164"/>
    </location>
</feature>
<organism evidence="9 10">
    <name type="scientific">Staphylococcus lutrae</name>
    <dbReference type="NCBI Taxonomy" id="155085"/>
    <lineage>
        <taxon>Bacteria</taxon>
        <taxon>Bacillati</taxon>
        <taxon>Bacillota</taxon>
        <taxon>Bacilli</taxon>
        <taxon>Bacillales</taxon>
        <taxon>Staphylococcaceae</taxon>
        <taxon>Staphylococcus</taxon>
    </lineage>
</organism>
<feature type="transmembrane region" description="Helical" evidence="7">
    <location>
        <begin position="71"/>
        <end position="87"/>
    </location>
</feature>
<keyword evidence="4 7" id="KW-1133">Transmembrane helix</keyword>
<comment type="similarity">
    <text evidence="6">Belongs to the YccS/YhfK family.</text>
</comment>
<dbReference type="PANTHER" id="PTHR30509">
    <property type="entry name" value="P-HYDROXYBENZOIC ACID EFFLUX PUMP SUBUNIT-RELATED"/>
    <property type="match status" value="1"/>
</dbReference>
<dbReference type="Proteomes" id="UP000242864">
    <property type="component" value="Chromosome"/>
</dbReference>
<evidence type="ECO:0000313" key="10">
    <source>
        <dbReference type="Proteomes" id="UP000242864"/>
    </source>
</evidence>
<accession>A0AAC9WJN0</accession>
<feature type="transmembrane region" description="Helical" evidence="7">
    <location>
        <begin position="35"/>
        <end position="59"/>
    </location>
</feature>
<evidence type="ECO:0000256" key="1">
    <source>
        <dbReference type="ARBA" id="ARBA00004651"/>
    </source>
</evidence>
<proteinExistence type="inferred from homology"/>
<keyword evidence="3 7" id="KW-0812">Transmembrane</keyword>
<feature type="transmembrane region" description="Helical" evidence="7">
    <location>
        <begin position="334"/>
        <end position="356"/>
    </location>
</feature>
<feature type="domain" description="Integral membrane bound transporter" evidence="8">
    <location>
        <begin position="348"/>
        <end position="473"/>
    </location>
</feature>
<name>A0AAC9WJN0_9STAP</name>
<evidence type="ECO:0000256" key="7">
    <source>
        <dbReference type="SAM" id="Phobius"/>
    </source>
</evidence>
<feature type="transmembrane region" description="Helical" evidence="7">
    <location>
        <begin position="388"/>
        <end position="404"/>
    </location>
</feature>
<evidence type="ECO:0000256" key="3">
    <source>
        <dbReference type="ARBA" id="ARBA00022692"/>
    </source>
</evidence>
<dbReference type="EMBL" id="CP020773">
    <property type="protein sequence ID" value="ARJ51061.1"/>
    <property type="molecule type" value="Genomic_DNA"/>
</dbReference>
<feature type="transmembrane region" description="Helical" evidence="7">
    <location>
        <begin position="433"/>
        <end position="452"/>
    </location>
</feature>
<dbReference type="InterPro" id="IPR049453">
    <property type="entry name" value="Memb_transporter_dom"/>
</dbReference>
<dbReference type="KEGG" id="slz:B5P37_06980"/>
<evidence type="ECO:0000256" key="5">
    <source>
        <dbReference type="ARBA" id="ARBA00023136"/>
    </source>
</evidence>
<keyword evidence="2" id="KW-1003">Cell membrane</keyword>
<evidence type="ECO:0000256" key="2">
    <source>
        <dbReference type="ARBA" id="ARBA00022475"/>
    </source>
</evidence>
<protein>
    <submittedName>
        <fullName evidence="9">FUSC family protein</fullName>
    </submittedName>
</protein>
<evidence type="ECO:0000256" key="6">
    <source>
        <dbReference type="ARBA" id="ARBA00043993"/>
    </source>
</evidence>
<evidence type="ECO:0000256" key="4">
    <source>
        <dbReference type="ARBA" id="ARBA00022989"/>
    </source>
</evidence>
<reference evidence="9 10" key="1">
    <citation type="submission" date="2017-04" db="EMBL/GenBank/DDBJ databases">
        <authorList>
            <person name="Veseli I.A."/>
            <person name="Tang C."/>
            <person name="Pombert J.-F."/>
        </authorList>
    </citation>
    <scope>NUCLEOTIDE SEQUENCE [LARGE SCALE GENOMIC DNA]</scope>
    <source>
        <strain evidence="9 10">ATCC 700373</strain>
    </source>
</reference>
<keyword evidence="10" id="KW-1185">Reference proteome</keyword>
<comment type="subcellular location">
    <subcellularLocation>
        <location evidence="1">Cell membrane</location>
        <topology evidence="1">Multi-pass membrane protein</topology>
    </subcellularLocation>
</comment>
<feature type="transmembrane region" description="Helical" evidence="7">
    <location>
        <begin position="115"/>
        <end position="135"/>
    </location>
</feature>
<gene>
    <name evidence="9" type="ORF">B5P37_06980</name>
</gene>
<dbReference type="Pfam" id="PF13515">
    <property type="entry name" value="FUSC_2"/>
    <property type="match status" value="1"/>
</dbReference>
<dbReference type="GO" id="GO:0005886">
    <property type="term" value="C:plasma membrane"/>
    <property type="evidence" value="ECO:0007669"/>
    <property type="project" value="UniProtKB-SubCell"/>
</dbReference>
<evidence type="ECO:0000313" key="9">
    <source>
        <dbReference type="EMBL" id="ARJ51061.1"/>
    </source>
</evidence>
<keyword evidence="5 7" id="KW-0472">Membrane</keyword>